<protein>
    <submittedName>
        <fullName evidence="3">DUF1311 domain-containing protein</fullName>
    </submittedName>
</protein>
<dbReference type="InterPro" id="IPR009739">
    <property type="entry name" value="LprI-like_N"/>
</dbReference>
<dbReference type="AlphaFoldDB" id="A0A508AQB2"/>
<evidence type="ECO:0000313" key="4">
    <source>
        <dbReference type="Proteomes" id="UP000318212"/>
    </source>
</evidence>
<keyword evidence="4" id="KW-1185">Reference proteome</keyword>
<evidence type="ECO:0000256" key="1">
    <source>
        <dbReference type="SAM" id="Phobius"/>
    </source>
</evidence>
<dbReference type="OrthoDB" id="7340239at2"/>
<reference evidence="3 4" key="1">
    <citation type="submission" date="2019-06" db="EMBL/GenBank/DDBJ databases">
        <title>Lysobacter alkalisoli sp. nov. isolated from saline soil.</title>
        <authorList>
            <person name="Sun J.-Q."/>
            <person name="Xu L."/>
        </authorList>
    </citation>
    <scope>NUCLEOTIDE SEQUENCE [LARGE SCALE GENOMIC DNA]</scope>
    <source>
        <strain evidence="3 4">JCM 31130</strain>
    </source>
</reference>
<sequence>MEQIIYLIVGAALTWTFYFVQRRVERRRSVDAIDRHQRLLALMQGLETADTSLDDLRRFEHRLLGRAETAARIADSYFTKAEEVARQAREVEGAVHGIDHEALQAFKQADGDLARLVAHLRQQLDGESLQTFEEAHARWLDYRGRYARFIAASYSGGALRPLIHAVTLESVTQAWISELEMQLGDEDIDMDVEAEGDELLEADAGPPA</sequence>
<evidence type="ECO:0000259" key="2">
    <source>
        <dbReference type="Pfam" id="PF07007"/>
    </source>
</evidence>
<proteinExistence type="predicted"/>
<keyword evidence="1" id="KW-0812">Transmembrane</keyword>
<keyword evidence="1" id="KW-0472">Membrane</keyword>
<feature type="transmembrane region" description="Helical" evidence="1">
    <location>
        <begin position="6"/>
        <end position="21"/>
    </location>
</feature>
<feature type="domain" description="Lysozyme inhibitor LprI-like N-terminal" evidence="2">
    <location>
        <begin position="102"/>
        <end position="179"/>
    </location>
</feature>
<keyword evidence="1" id="KW-1133">Transmembrane helix</keyword>
<evidence type="ECO:0000313" key="3">
    <source>
        <dbReference type="EMBL" id="TQD51647.1"/>
    </source>
</evidence>
<accession>A0A508AQB2</accession>
<dbReference type="Gene3D" id="1.20.1270.180">
    <property type="match status" value="1"/>
</dbReference>
<gene>
    <name evidence="3" type="ORF">FKV25_00480</name>
</gene>
<dbReference type="EMBL" id="VICE01000004">
    <property type="protein sequence ID" value="TQD51647.1"/>
    <property type="molecule type" value="Genomic_DNA"/>
</dbReference>
<comment type="caution">
    <text evidence="3">The sequence shown here is derived from an EMBL/GenBank/DDBJ whole genome shotgun (WGS) entry which is preliminary data.</text>
</comment>
<organism evidence="3 4">
    <name type="scientific">Marilutibacter aestuarii</name>
    <dbReference type="NCBI Taxonomy" id="1706195"/>
    <lineage>
        <taxon>Bacteria</taxon>
        <taxon>Pseudomonadati</taxon>
        <taxon>Pseudomonadota</taxon>
        <taxon>Gammaproteobacteria</taxon>
        <taxon>Lysobacterales</taxon>
        <taxon>Lysobacteraceae</taxon>
        <taxon>Marilutibacter</taxon>
    </lineage>
</organism>
<name>A0A508AQB2_9GAMM</name>
<dbReference type="Pfam" id="PF07007">
    <property type="entry name" value="LprI"/>
    <property type="match status" value="1"/>
</dbReference>
<dbReference type="Proteomes" id="UP000318212">
    <property type="component" value="Unassembled WGS sequence"/>
</dbReference>
<dbReference type="RefSeq" id="WP_141516828.1">
    <property type="nucleotide sequence ID" value="NZ_VICE01000004.1"/>
</dbReference>